<dbReference type="AlphaFoldDB" id="A0A9P5NRI1"/>
<comment type="caution">
    <text evidence="5">The sequence shown here is derived from an EMBL/GenBank/DDBJ whole genome shotgun (WGS) entry which is preliminary data.</text>
</comment>
<dbReference type="Pfam" id="PF00248">
    <property type="entry name" value="Aldo_ket_red"/>
    <property type="match status" value="1"/>
</dbReference>
<gene>
    <name evidence="5" type="ORF">CPB84DRAFT_1961659</name>
</gene>
<feature type="domain" description="NADP-dependent oxidoreductase" evidence="4">
    <location>
        <begin position="36"/>
        <end position="344"/>
    </location>
</feature>
<dbReference type="OrthoDB" id="1720422at2759"/>
<dbReference type="Proteomes" id="UP000724874">
    <property type="component" value="Unassembled WGS sequence"/>
</dbReference>
<keyword evidence="2" id="KW-0521">NADP</keyword>
<dbReference type="InterPro" id="IPR023210">
    <property type="entry name" value="NADP_OxRdtase_dom"/>
</dbReference>
<accession>A0A9P5NRI1</accession>
<keyword evidence="3" id="KW-0560">Oxidoreductase</keyword>
<dbReference type="Gene3D" id="3.20.20.100">
    <property type="entry name" value="NADP-dependent oxidoreductase domain"/>
    <property type="match status" value="1"/>
</dbReference>
<comment type="similarity">
    <text evidence="1">Belongs to the shaker potassium channel beta subunit family.</text>
</comment>
<dbReference type="PRINTS" id="PR01577">
    <property type="entry name" value="KCNABCHANNEL"/>
</dbReference>
<dbReference type="EMBL" id="JADNYJ010000037">
    <property type="protein sequence ID" value="KAF8902209.1"/>
    <property type="molecule type" value="Genomic_DNA"/>
</dbReference>
<evidence type="ECO:0000313" key="5">
    <source>
        <dbReference type="EMBL" id="KAF8902209.1"/>
    </source>
</evidence>
<organism evidence="5 6">
    <name type="scientific">Gymnopilus junonius</name>
    <name type="common">Spectacular rustgill mushroom</name>
    <name type="synonym">Gymnopilus spectabilis subsp. junonius</name>
    <dbReference type="NCBI Taxonomy" id="109634"/>
    <lineage>
        <taxon>Eukaryota</taxon>
        <taxon>Fungi</taxon>
        <taxon>Dikarya</taxon>
        <taxon>Basidiomycota</taxon>
        <taxon>Agaricomycotina</taxon>
        <taxon>Agaricomycetes</taxon>
        <taxon>Agaricomycetidae</taxon>
        <taxon>Agaricales</taxon>
        <taxon>Agaricineae</taxon>
        <taxon>Hymenogastraceae</taxon>
        <taxon>Gymnopilus</taxon>
    </lineage>
</organism>
<evidence type="ECO:0000259" key="4">
    <source>
        <dbReference type="Pfam" id="PF00248"/>
    </source>
</evidence>
<dbReference type="InterPro" id="IPR005399">
    <property type="entry name" value="K_chnl_volt-dep_bsu_KCNAB-rel"/>
</dbReference>
<dbReference type="PANTHER" id="PTHR43150:SF2">
    <property type="entry name" value="HYPERKINETIC, ISOFORM M"/>
    <property type="match status" value="1"/>
</dbReference>
<dbReference type="InterPro" id="IPR036812">
    <property type="entry name" value="NAD(P)_OxRdtase_dom_sf"/>
</dbReference>
<dbReference type="PANTHER" id="PTHR43150">
    <property type="entry name" value="HYPERKINETIC, ISOFORM M"/>
    <property type="match status" value="1"/>
</dbReference>
<proteinExistence type="inferred from homology"/>
<evidence type="ECO:0000256" key="2">
    <source>
        <dbReference type="ARBA" id="ARBA00022857"/>
    </source>
</evidence>
<evidence type="ECO:0000256" key="3">
    <source>
        <dbReference type="ARBA" id="ARBA00023002"/>
    </source>
</evidence>
<dbReference type="GO" id="GO:0016491">
    <property type="term" value="F:oxidoreductase activity"/>
    <property type="evidence" value="ECO:0007669"/>
    <property type="project" value="UniProtKB-KW"/>
</dbReference>
<reference evidence="5" key="1">
    <citation type="submission" date="2020-11" db="EMBL/GenBank/DDBJ databases">
        <authorList>
            <consortium name="DOE Joint Genome Institute"/>
            <person name="Ahrendt S."/>
            <person name="Riley R."/>
            <person name="Andreopoulos W."/>
            <person name="LaButti K."/>
            <person name="Pangilinan J."/>
            <person name="Ruiz-duenas F.J."/>
            <person name="Barrasa J.M."/>
            <person name="Sanchez-Garcia M."/>
            <person name="Camarero S."/>
            <person name="Miyauchi S."/>
            <person name="Serrano A."/>
            <person name="Linde D."/>
            <person name="Babiker R."/>
            <person name="Drula E."/>
            <person name="Ayuso-Fernandez I."/>
            <person name="Pacheco R."/>
            <person name="Padilla G."/>
            <person name="Ferreira P."/>
            <person name="Barriuso J."/>
            <person name="Kellner H."/>
            <person name="Castanera R."/>
            <person name="Alfaro M."/>
            <person name="Ramirez L."/>
            <person name="Pisabarro A.G."/>
            <person name="Kuo A."/>
            <person name="Tritt A."/>
            <person name="Lipzen A."/>
            <person name="He G."/>
            <person name="Yan M."/>
            <person name="Ng V."/>
            <person name="Cullen D."/>
            <person name="Martin F."/>
            <person name="Rosso M.-N."/>
            <person name="Henrissat B."/>
            <person name="Hibbett D."/>
            <person name="Martinez A.T."/>
            <person name="Grigoriev I.V."/>
        </authorList>
    </citation>
    <scope>NUCLEOTIDE SEQUENCE</scope>
    <source>
        <strain evidence="5">AH 44721</strain>
    </source>
</reference>
<sequence>MSTPLQSWPVQREFDPKNMPFRRLGPSGLRVPVFSLGGWLTLGGTVVGDPVKEIIKTAFENGINMFDTAEGYAAGKSEEEIGRVIRELGLRRTDLVITTKLFWGLRTGPNDGGLSRKHIVEGTQEALARLGLDYVDVLFAHRFDHNVSMEEIVRAFNYVIEKGGYCCKALYWATSEWSAQEIEEAHHVANKLNLIAPIAEQCKHHMFHRERPEKEYLPLYKKYHLGTTTFSSLAGGLLTGKYNDGVPDGTRFSTHANFFKDTVESLKTPEGQAQIAKVKELTALAEELGTTVSALSLAWVAKNPNTSTVILGASKPEQILENLKAIEVIPKLTPEVLEKIEKILDNAPAALPSYGRPFLDRFGRL</sequence>
<evidence type="ECO:0000256" key="1">
    <source>
        <dbReference type="ARBA" id="ARBA00006515"/>
    </source>
</evidence>
<name>A0A9P5NRI1_GYMJU</name>
<dbReference type="SUPFAM" id="SSF51430">
    <property type="entry name" value="NAD(P)-linked oxidoreductase"/>
    <property type="match status" value="1"/>
</dbReference>
<keyword evidence="6" id="KW-1185">Reference proteome</keyword>
<protein>
    <submittedName>
        <fullName evidence="5">NADP-dependent oxidoreductase domain-containing protein</fullName>
    </submittedName>
</protein>
<evidence type="ECO:0000313" key="6">
    <source>
        <dbReference type="Proteomes" id="UP000724874"/>
    </source>
</evidence>